<reference evidence="3 4" key="1">
    <citation type="journal article" date="2023" name="bioRxiv">
        <title>Conserved and derived expression patterns and positive selection on dental genes reveal complex evolutionary context of ever-growing rodent molars.</title>
        <authorList>
            <person name="Calamari Z.T."/>
            <person name="Song A."/>
            <person name="Cohen E."/>
            <person name="Akter M."/>
            <person name="Roy R.D."/>
            <person name="Hallikas O."/>
            <person name="Christensen M.M."/>
            <person name="Li P."/>
            <person name="Marangoni P."/>
            <person name="Jernvall J."/>
            <person name="Klein O.D."/>
        </authorList>
    </citation>
    <scope>NUCLEOTIDE SEQUENCE [LARGE SCALE GENOMIC DNA]</scope>
    <source>
        <strain evidence="3">V071</strain>
    </source>
</reference>
<keyword evidence="4" id="KW-1185">Reference proteome</keyword>
<name>A0AAW0K0L2_MYOGA</name>
<feature type="domain" description="SEA" evidence="2">
    <location>
        <begin position="23"/>
        <end position="79"/>
    </location>
</feature>
<evidence type="ECO:0000259" key="2">
    <source>
        <dbReference type="PROSITE" id="PS50024"/>
    </source>
</evidence>
<evidence type="ECO:0000313" key="4">
    <source>
        <dbReference type="Proteomes" id="UP001488838"/>
    </source>
</evidence>
<comment type="caution">
    <text evidence="3">The sequence shown here is derived from an EMBL/GenBank/DDBJ whole genome shotgun (WGS) entry which is preliminary data.</text>
</comment>
<accession>A0AAW0K0L2</accession>
<sequence length="79" mass="8906">MLALMMVAATIGLLAHVLVSGQKMEYYQGTFTISDIHVISSSERKSSNQLKDLQEANEDLVSQIKLSFHRLLQELFPKL</sequence>
<dbReference type="Proteomes" id="UP001488838">
    <property type="component" value="Unassembled WGS sequence"/>
</dbReference>
<dbReference type="EMBL" id="JBBHLL010000012">
    <property type="protein sequence ID" value="KAK7831846.1"/>
    <property type="molecule type" value="Genomic_DNA"/>
</dbReference>
<organism evidence="3 4">
    <name type="scientific">Myodes glareolus</name>
    <name type="common">Bank vole</name>
    <name type="synonym">Clethrionomys glareolus</name>
    <dbReference type="NCBI Taxonomy" id="447135"/>
    <lineage>
        <taxon>Eukaryota</taxon>
        <taxon>Metazoa</taxon>
        <taxon>Chordata</taxon>
        <taxon>Craniata</taxon>
        <taxon>Vertebrata</taxon>
        <taxon>Euteleostomi</taxon>
        <taxon>Mammalia</taxon>
        <taxon>Eutheria</taxon>
        <taxon>Euarchontoglires</taxon>
        <taxon>Glires</taxon>
        <taxon>Rodentia</taxon>
        <taxon>Myomorpha</taxon>
        <taxon>Muroidea</taxon>
        <taxon>Cricetidae</taxon>
        <taxon>Arvicolinae</taxon>
        <taxon>Myodes</taxon>
    </lineage>
</organism>
<dbReference type="InterPro" id="IPR036364">
    <property type="entry name" value="SEA_dom_sf"/>
</dbReference>
<dbReference type="SUPFAM" id="SSF82671">
    <property type="entry name" value="SEA domain"/>
    <property type="match status" value="1"/>
</dbReference>
<feature type="signal peptide" evidence="1">
    <location>
        <begin position="1"/>
        <end position="21"/>
    </location>
</feature>
<feature type="chain" id="PRO_5043799473" description="SEA domain-containing protein" evidence="1">
    <location>
        <begin position="22"/>
        <end position="79"/>
    </location>
</feature>
<keyword evidence="1" id="KW-0732">Signal</keyword>
<dbReference type="PROSITE" id="PS50024">
    <property type="entry name" value="SEA"/>
    <property type="match status" value="1"/>
</dbReference>
<dbReference type="InterPro" id="IPR000082">
    <property type="entry name" value="SEA_dom"/>
</dbReference>
<dbReference type="AlphaFoldDB" id="A0AAW0K0L2"/>
<evidence type="ECO:0000313" key="3">
    <source>
        <dbReference type="EMBL" id="KAK7831846.1"/>
    </source>
</evidence>
<proteinExistence type="predicted"/>
<protein>
    <recommendedName>
        <fullName evidence="2">SEA domain-containing protein</fullName>
    </recommendedName>
</protein>
<evidence type="ECO:0000256" key="1">
    <source>
        <dbReference type="SAM" id="SignalP"/>
    </source>
</evidence>
<gene>
    <name evidence="3" type="ORF">U0070_016476</name>
</gene>